<gene>
    <name evidence="3" type="ORF">LAESUDRAFT_765578</name>
</gene>
<evidence type="ECO:0000313" key="4">
    <source>
        <dbReference type="Proteomes" id="UP000076871"/>
    </source>
</evidence>
<feature type="domain" description="PEP5/VPS11 N-terminal" evidence="2">
    <location>
        <begin position="29"/>
        <end position="109"/>
    </location>
</feature>
<name>A0A165APD2_9APHY</name>
<feature type="signal peptide" evidence="1">
    <location>
        <begin position="1"/>
        <end position="28"/>
    </location>
</feature>
<keyword evidence="1" id="KW-0732">Signal</keyword>
<accession>A0A165APD2</accession>
<dbReference type="InParanoid" id="A0A165APD2"/>
<dbReference type="OrthoDB" id="26184at2759"/>
<dbReference type="Proteomes" id="UP000076871">
    <property type="component" value="Unassembled WGS sequence"/>
</dbReference>
<evidence type="ECO:0000259" key="2">
    <source>
        <dbReference type="Pfam" id="PF23341"/>
    </source>
</evidence>
<dbReference type="STRING" id="1314785.A0A165APD2"/>
<sequence>MALPLPPPRPVHFLWLFLAHLPSQGGRGTPNIYLFIVTLNRVLAYQLSGKGHGAAPTVVSEVGCGLGCVTVDLHAKNMVVAKEEAIFICGTDSRGSSYEYECALIKSLCCINRISMVYAQNEQPVALDPRILIHMDLAAEC</sequence>
<dbReference type="GeneID" id="63830757"/>
<organism evidence="3 4">
    <name type="scientific">Laetiporus sulphureus 93-53</name>
    <dbReference type="NCBI Taxonomy" id="1314785"/>
    <lineage>
        <taxon>Eukaryota</taxon>
        <taxon>Fungi</taxon>
        <taxon>Dikarya</taxon>
        <taxon>Basidiomycota</taxon>
        <taxon>Agaricomycotina</taxon>
        <taxon>Agaricomycetes</taxon>
        <taxon>Polyporales</taxon>
        <taxon>Laetiporus</taxon>
    </lineage>
</organism>
<dbReference type="RefSeq" id="XP_040757141.1">
    <property type="nucleotide sequence ID" value="XM_040913729.1"/>
</dbReference>
<feature type="chain" id="PRO_5007855374" description="PEP5/VPS11 N-terminal domain-containing protein" evidence="1">
    <location>
        <begin position="29"/>
        <end position="141"/>
    </location>
</feature>
<dbReference type="Pfam" id="PF23341">
    <property type="entry name" value="PEP5_VPS11_N"/>
    <property type="match status" value="1"/>
</dbReference>
<reference evidence="3 4" key="1">
    <citation type="journal article" date="2016" name="Mol. Biol. Evol.">
        <title>Comparative Genomics of Early-Diverging Mushroom-Forming Fungi Provides Insights into the Origins of Lignocellulose Decay Capabilities.</title>
        <authorList>
            <person name="Nagy L.G."/>
            <person name="Riley R."/>
            <person name="Tritt A."/>
            <person name="Adam C."/>
            <person name="Daum C."/>
            <person name="Floudas D."/>
            <person name="Sun H."/>
            <person name="Yadav J.S."/>
            <person name="Pangilinan J."/>
            <person name="Larsson K.H."/>
            <person name="Matsuura K."/>
            <person name="Barry K."/>
            <person name="Labutti K."/>
            <person name="Kuo R."/>
            <person name="Ohm R.A."/>
            <person name="Bhattacharya S.S."/>
            <person name="Shirouzu T."/>
            <person name="Yoshinaga Y."/>
            <person name="Martin F.M."/>
            <person name="Grigoriev I.V."/>
            <person name="Hibbett D.S."/>
        </authorList>
    </citation>
    <scope>NUCLEOTIDE SEQUENCE [LARGE SCALE GENOMIC DNA]</scope>
    <source>
        <strain evidence="3 4">93-53</strain>
    </source>
</reference>
<protein>
    <recommendedName>
        <fullName evidence="2">PEP5/VPS11 N-terminal domain-containing protein</fullName>
    </recommendedName>
</protein>
<proteinExistence type="predicted"/>
<dbReference type="InterPro" id="IPR057307">
    <property type="entry name" value="PEP5_VPS11_N"/>
</dbReference>
<dbReference type="EMBL" id="KV427926">
    <property type="protein sequence ID" value="KZS99400.1"/>
    <property type="molecule type" value="Genomic_DNA"/>
</dbReference>
<keyword evidence="4" id="KW-1185">Reference proteome</keyword>
<dbReference type="AlphaFoldDB" id="A0A165APD2"/>
<evidence type="ECO:0000256" key="1">
    <source>
        <dbReference type="SAM" id="SignalP"/>
    </source>
</evidence>
<evidence type="ECO:0000313" key="3">
    <source>
        <dbReference type="EMBL" id="KZS99400.1"/>
    </source>
</evidence>